<dbReference type="SUPFAM" id="SSF51126">
    <property type="entry name" value="Pectin lyase-like"/>
    <property type="match status" value="1"/>
</dbReference>
<dbReference type="Gene3D" id="2.160.20.10">
    <property type="entry name" value="Single-stranded right-handed beta-helix, Pectin lyase-like"/>
    <property type="match status" value="1"/>
</dbReference>
<organism evidence="3 4">
    <name type="scientific">Haloterrigena gelatinilytica</name>
    <dbReference type="NCBI Taxonomy" id="2741724"/>
    <lineage>
        <taxon>Archaea</taxon>
        <taxon>Methanobacteriati</taxon>
        <taxon>Methanobacteriota</taxon>
        <taxon>Stenosarchaea group</taxon>
        <taxon>Halobacteria</taxon>
        <taxon>Halobacteriales</taxon>
        <taxon>Natrialbaceae</taxon>
        <taxon>Haloterrigena</taxon>
    </lineage>
</organism>
<feature type="domain" description="Periplasmic copper-binding protein NosD beta helix" evidence="2">
    <location>
        <begin position="120"/>
        <end position="267"/>
    </location>
</feature>
<dbReference type="InterPro" id="IPR007742">
    <property type="entry name" value="NosD_dom"/>
</dbReference>
<dbReference type="InterPro" id="IPR006626">
    <property type="entry name" value="PbH1"/>
</dbReference>
<dbReference type="NCBIfam" id="TIGR03804">
    <property type="entry name" value="para_beta_helix"/>
    <property type="match status" value="3"/>
</dbReference>
<evidence type="ECO:0000313" key="3">
    <source>
        <dbReference type="EMBL" id="NUB90271.1"/>
    </source>
</evidence>
<dbReference type="InterPro" id="IPR006311">
    <property type="entry name" value="TAT_signal"/>
</dbReference>
<dbReference type="AlphaFoldDB" id="A0A8J8GIT4"/>
<protein>
    <submittedName>
        <fullName evidence="3">Right-handed parallel beta-helix repeat-containing protein</fullName>
    </submittedName>
</protein>
<dbReference type="SMART" id="SM00710">
    <property type="entry name" value="PbH1"/>
    <property type="match status" value="4"/>
</dbReference>
<reference evidence="3" key="1">
    <citation type="submission" date="2020-06" db="EMBL/GenBank/DDBJ databases">
        <title>Haloterrigena sp. nov., an extremely halophilic archaeon isolated from a saline sediment.</title>
        <authorList>
            <person name="Liu B.-B."/>
        </authorList>
    </citation>
    <scope>NUCLEOTIDE SEQUENCE</scope>
    <source>
        <strain evidence="3">SYSU A121-1</strain>
    </source>
</reference>
<dbReference type="EMBL" id="JABURA010000001">
    <property type="protein sequence ID" value="NUB90271.1"/>
    <property type="molecule type" value="Genomic_DNA"/>
</dbReference>
<dbReference type="RefSeq" id="WP_174701357.1">
    <property type="nucleotide sequence ID" value="NZ_JABURA010000001.1"/>
</dbReference>
<dbReference type="Pfam" id="PF05048">
    <property type="entry name" value="NosD"/>
    <property type="match status" value="1"/>
</dbReference>
<proteinExistence type="predicted"/>
<dbReference type="InterPro" id="IPR012334">
    <property type="entry name" value="Pectin_lyas_fold"/>
</dbReference>
<dbReference type="Proteomes" id="UP000728647">
    <property type="component" value="Unassembled WGS sequence"/>
</dbReference>
<evidence type="ECO:0000256" key="1">
    <source>
        <dbReference type="SAM" id="MobiDB-lite"/>
    </source>
</evidence>
<name>A0A8J8GIT4_9EURY</name>
<evidence type="ECO:0000259" key="2">
    <source>
        <dbReference type="Pfam" id="PF05048"/>
    </source>
</evidence>
<dbReference type="PROSITE" id="PS51318">
    <property type="entry name" value="TAT"/>
    <property type="match status" value="1"/>
</dbReference>
<dbReference type="InterPro" id="IPR011050">
    <property type="entry name" value="Pectin_lyase_fold/virulence"/>
</dbReference>
<sequence>MSNDNHQGTVDRRSYLAGSAVALSALSMGSGIAAAGDGKKNGNRDTADGSRTELTECTTITESGSYVLADDLETAPETACITVRASDVLIDGRGHSITGPNGQGVEGVGVLVQPPGEESISNVTVTNLTLERLRNGVVFDDVTDGVIEAVTSEMTTIAGTSFVLIDADRNALVDNDLERGGSGIYLIDANENVLVGNSTSNTFFPGLDLLESNGNVLIGNDVTGADGVGILLQRSDGNRLLQNTATLNAIGISLVGSNDNRLDLNAANENVAVGGGPGFHLSESDRNSGRGNTAEENPFGPISIGGAGNAIEVNGTVYTGDPATETVEAEADDDTVEEDLTEAKNEVLAFADANRP</sequence>
<comment type="caution">
    <text evidence="3">The sequence shown here is derived from an EMBL/GenBank/DDBJ whole genome shotgun (WGS) entry which is preliminary data.</text>
</comment>
<evidence type="ECO:0000313" key="4">
    <source>
        <dbReference type="Proteomes" id="UP000728647"/>
    </source>
</evidence>
<dbReference type="OrthoDB" id="187513at2157"/>
<gene>
    <name evidence="3" type="ORF">HT576_04375</name>
</gene>
<dbReference type="InterPro" id="IPR022441">
    <property type="entry name" value="Para_beta_helix_rpt-2"/>
</dbReference>
<accession>A0A8J8GIT4</accession>
<feature type="region of interest" description="Disordered" evidence="1">
    <location>
        <begin position="281"/>
        <end position="304"/>
    </location>
</feature>